<dbReference type="EMBL" id="CABWLH010000009">
    <property type="protein sequence ID" value="VXB30694.1"/>
    <property type="molecule type" value="Genomic_DNA"/>
</dbReference>
<dbReference type="AlphaFoldDB" id="A0A653PM20"/>
<sequence length="132" mass="14888">MKKFLFIFMCIVLLSACSREDEGKDRRLVASEHMLEAITEGNKRKMENVYVEGAVPSPNDILKSKKEWGIETLSYEDFQLEEASIHVFHANYKDANTGEKKALAFRVKEDPEKGGVRIDFVGVVEGTDASSK</sequence>
<protein>
    <recommendedName>
        <fullName evidence="3">Lipoprotein</fullName>
    </recommendedName>
</protein>
<evidence type="ECO:0000313" key="1">
    <source>
        <dbReference type="EMBL" id="VXB30694.1"/>
    </source>
</evidence>
<dbReference type="PROSITE" id="PS51257">
    <property type="entry name" value="PROKAR_LIPOPROTEIN"/>
    <property type="match status" value="1"/>
</dbReference>
<organism evidence="1 2">
    <name type="scientific">Bacillus altitudinis</name>
    <dbReference type="NCBI Taxonomy" id="293387"/>
    <lineage>
        <taxon>Bacteria</taxon>
        <taxon>Bacillati</taxon>
        <taxon>Bacillota</taxon>
        <taxon>Bacilli</taxon>
        <taxon>Bacillales</taxon>
        <taxon>Bacillaceae</taxon>
        <taxon>Bacillus</taxon>
    </lineage>
</organism>
<reference evidence="1 2" key="1">
    <citation type="submission" date="2019-10" db="EMBL/GenBank/DDBJ databases">
        <authorList>
            <person name="Karimi E."/>
        </authorList>
    </citation>
    <scope>NUCLEOTIDE SEQUENCE [LARGE SCALE GENOMIC DNA]</scope>
    <source>
        <strain evidence="1">Bacillus sp. 348</strain>
    </source>
</reference>
<proteinExistence type="predicted"/>
<gene>
    <name evidence="1" type="ORF">BACI348_40421</name>
</gene>
<evidence type="ECO:0000313" key="2">
    <source>
        <dbReference type="Proteomes" id="UP000433089"/>
    </source>
</evidence>
<dbReference type="Proteomes" id="UP000433089">
    <property type="component" value="Unassembled WGS sequence"/>
</dbReference>
<evidence type="ECO:0008006" key="3">
    <source>
        <dbReference type="Google" id="ProtNLM"/>
    </source>
</evidence>
<dbReference type="RefSeq" id="WP_045034953.1">
    <property type="nucleotide sequence ID" value="NZ_CANLBL010000004.1"/>
</dbReference>
<name>A0A653PM20_BACAB</name>
<accession>A0A653PM20</accession>